<gene>
    <name evidence="1" type="ORF">S01H4_20828</name>
</gene>
<proteinExistence type="predicted"/>
<comment type="caution">
    <text evidence="1">The sequence shown here is derived from an EMBL/GenBank/DDBJ whole genome shotgun (WGS) entry which is preliminary data.</text>
</comment>
<reference evidence="1" key="1">
    <citation type="journal article" date="2014" name="Front. Microbiol.">
        <title>High frequency of phylogenetically diverse reductive dehalogenase-homologous genes in deep subseafloor sedimentary metagenomes.</title>
        <authorList>
            <person name="Kawai M."/>
            <person name="Futagami T."/>
            <person name="Toyoda A."/>
            <person name="Takaki Y."/>
            <person name="Nishi S."/>
            <person name="Hori S."/>
            <person name="Arai W."/>
            <person name="Tsubouchi T."/>
            <person name="Morono Y."/>
            <person name="Uchiyama I."/>
            <person name="Ito T."/>
            <person name="Fujiyama A."/>
            <person name="Inagaki F."/>
            <person name="Takami H."/>
        </authorList>
    </citation>
    <scope>NUCLEOTIDE SEQUENCE</scope>
    <source>
        <strain evidence="1">Expedition CK06-06</strain>
    </source>
</reference>
<sequence length="65" mass="7653">MKILKKIKQKLWRLTFKNARLSYSQSGEDMILDTIFCNIKKGFYVDVGVNDPFIASNTHYFYKKG</sequence>
<dbReference type="EMBL" id="BART01009395">
    <property type="protein sequence ID" value="GAG67710.1"/>
    <property type="molecule type" value="Genomic_DNA"/>
</dbReference>
<evidence type="ECO:0000313" key="1">
    <source>
        <dbReference type="EMBL" id="GAG67710.1"/>
    </source>
</evidence>
<dbReference type="AlphaFoldDB" id="X0ZDM0"/>
<organism evidence="1">
    <name type="scientific">marine sediment metagenome</name>
    <dbReference type="NCBI Taxonomy" id="412755"/>
    <lineage>
        <taxon>unclassified sequences</taxon>
        <taxon>metagenomes</taxon>
        <taxon>ecological metagenomes</taxon>
    </lineage>
</organism>
<name>X0ZDM0_9ZZZZ</name>
<protein>
    <submittedName>
        <fullName evidence="1">Uncharacterized protein</fullName>
    </submittedName>
</protein>
<accession>X0ZDM0</accession>